<comment type="subunit">
    <text evidence="6">Homodimer.</text>
</comment>
<dbReference type="EMBL" id="PDKR01000001">
    <property type="protein sequence ID" value="PPI88767.1"/>
    <property type="molecule type" value="Genomic_DNA"/>
</dbReference>
<accession>A0A2P5T2G2</accession>
<dbReference type="NCBIfam" id="TIGR00856">
    <property type="entry name" value="pyrC_dimer"/>
    <property type="match status" value="1"/>
</dbReference>
<feature type="binding site" evidence="6">
    <location>
        <begin position="19"/>
        <end position="21"/>
    </location>
    <ligand>
        <name>substrate</name>
    </ligand>
</feature>
<dbReference type="PANTHER" id="PTHR43137:SF1">
    <property type="entry name" value="DIHYDROOROTASE"/>
    <property type="match status" value="1"/>
</dbReference>
<dbReference type="GO" id="GO:0008270">
    <property type="term" value="F:zinc ion binding"/>
    <property type="evidence" value="ECO:0007669"/>
    <property type="project" value="UniProtKB-UniRule"/>
</dbReference>
<dbReference type="PANTHER" id="PTHR43137">
    <property type="entry name" value="DIHYDROOROTASE"/>
    <property type="match status" value="1"/>
</dbReference>
<feature type="binding site" evidence="6">
    <location>
        <position position="140"/>
    </location>
    <ligand>
        <name>Zn(2+)</name>
        <dbReference type="ChEBI" id="CHEBI:29105"/>
        <label>2</label>
    </ligand>
</feature>
<evidence type="ECO:0000256" key="6">
    <source>
        <dbReference type="HAMAP-Rule" id="MF_00219"/>
    </source>
</evidence>
<dbReference type="CDD" id="cd01294">
    <property type="entry name" value="DHOase"/>
    <property type="match status" value="1"/>
</dbReference>
<dbReference type="PROSITE" id="PS00483">
    <property type="entry name" value="DIHYDROOROTASE_2"/>
    <property type="match status" value="1"/>
</dbReference>
<evidence type="ECO:0000313" key="9">
    <source>
        <dbReference type="Proteomes" id="UP000295937"/>
    </source>
</evidence>
<comment type="function">
    <text evidence="1 6">Catalyzes the reversible cyclization of carbamoyl aspartate to dihydroorotate.</text>
</comment>
<feature type="binding site" evidence="6">
    <location>
        <position position="140"/>
    </location>
    <ligand>
        <name>substrate</name>
    </ligand>
</feature>
<keyword evidence="5 6" id="KW-0665">Pyrimidine biosynthesis</keyword>
<dbReference type="PIRSF" id="PIRSF001237">
    <property type="entry name" value="DHOdimr"/>
    <property type="match status" value="1"/>
</dbReference>
<evidence type="ECO:0000256" key="7">
    <source>
        <dbReference type="NCBIfam" id="TIGR00856"/>
    </source>
</evidence>
<dbReference type="GO" id="GO:0005829">
    <property type="term" value="C:cytosol"/>
    <property type="evidence" value="ECO:0007669"/>
    <property type="project" value="TreeGrafter"/>
</dbReference>
<dbReference type="Gene3D" id="3.20.20.140">
    <property type="entry name" value="Metal-dependent hydrolases"/>
    <property type="match status" value="1"/>
</dbReference>
<name>A0A2P5T2G2_9GAMM</name>
<protein>
    <recommendedName>
        <fullName evidence="6 7">Dihydroorotase</fullName>
        <shortName evidence="6">DHOase</shortName>
        <ecNumber evidence="6 7">3.5.2.3</ecNumber>
    </recommendedName>
</protein>
<evidence type="ECO:0000256" key="1">
    <source>
        <dbReference type="ARBA" id="ARBA00002368"/>
    </source>
</evidence>
<comment type="pathway">
    <text evidence="6">Pyrimidine metabolism; UMP biosynthesis via de novo pathway; (S)-dihydroorotate from bicarbonate: step 3/3.</text>
</comment>
<dbReference type="GO" id="GO:0006207">
    <property type="term" value="P:'de novo' pyrimidine nucleobase biosynthetic process"/>
    <property type="evidence" value="ECO:0007669"/>
    <property type="project" value="TreeGrafter"/>
</dbReference>
<feature type="binding site" evidence="6">
    <location>
        <position position="45"/>
    </location>
    <ligand>
        <name>substrate</name>
    </ligand>
</feature>
<feature type="binding site" evidence="6">
    <location>
        <position position="251"/>
    </location>
    <ligand>
        <name>Zn(2+)</name>
        <dbReference type="ChEBI" id="CHEBI:29105"/>
        <label>1</label>
    </ligand>
</feature>
<feature type="binding site" description="via carbamate group" evidence="6">
    <location>
        <position position="103"/>
    </location>
    <ligand>
        <name>Zn(2+)</name>
        <dbReference type="ChEBI" id="CHEBI:29105"/>
        <label>2</label>
    </ligand>
</feature>
<evidence type="ECO:0000256" key="3">
    <source>
        <dbReference type="ARBA" id="ARBA00022801"/>
    </source>
</evidence>
<dbReference type="OrthoDB" id="9808095at2"/>
<dbReference type="RefSeq" id="WP_136132193.1">
    <property type="nucleotide sequence ID" value="NZ_PDKR01000001.1"/>
</dbReference>
<gene>
    <name evidence="6" type="primary">pyrC</name>
    <name evidence="8" type="ORF">CRV09_00420</name>
</gene>
<comment type="caution">
    <text evidence="8">The sequence shown here is derived from an EMBL/GenBank/DDBJ whole genome shotgun (WGS) entry which is preliminary data.</text>
</comment>
<evidence type="ECO:0000256" key="4">
    <source>
        <dbReference type="ARBA" id="ARBA00022833"/>
    </source>
</evidence>
<dbReference type="HAMAP" id="MF_00219">
    <property type="entry name" value="PyrC_classII"/>
    <property type="match status" value="1"/>
</dbReference>
<dbReference type="InterPro" id="IPR002195">
    <property type="entry name" value="Dihydroorotase_CS"/>
</dbReference>
<comment type="catalytic activity">
    <reaction evidence="6">
        <text>(S)-dihydroorotate + H2O = N-carbamoyl-L-aspartate + H(+)</text>
        <dbReference type="Rhea" id="RHEA:24296"/>
        <dbReference type="ChEBI" id="CHEBI:15377"/>
        <dbReference type="ChEBI" id="CHEBI:15378"/>
        <dbReference type="ChEBI" id="CHEBI:30864"/>
        <dbReference type="ChEBI" id="CHEBI:32814"/>
        <dbReference type="EC" id="3.5.2.3"/>
    </reaction>
</comment>
<dbReference type="EC" id="3.5.2.3" evidence="6 7"/>
<evidence type="ECO:0000313" key="8">
    <source>
        <dbReference type="EMBL" id="PPI88767.1"/>
    </source>
</evidence>
<proteinExistence type="inferred from homology"/>
<feature type="binding site" evidence="6">
    <location>
        <position position="178"/>
    </location>
    <ligand>
        <name>Zn(2+)</name>
        <dbReference type="ChEBI" id="CHEBI:29105"/>
        <label>2</label>
    </ligand>
</feature>
<feature type="binding site" evidence="6">
    <location>
        <position position="17"/>
    </location>
    <ligand>
        <name>Zn(2+)</name>
        <dbReference type="ChEBI" id="CHEBI:29105"/>
        <label>1</label>
    </ligand>
</feature>
<feature type="binding site" evidence="6">
    <location>
        <position position="267"/>
    </location>
    <ligand>
        <name>substrate</name>
    </ligand>
</feature>
<feature type="binding site" evidence="6">
    <location>
        <position position="19"/>
    </location>
    <ligand>
        <name>Zn(2+)</name>
        <dbReference type="ChEBI" id="CHEBI:29105"/>
        <label>1</label>
    </ligand>
</feature>
<dbReference type="Proteomes" id="UP000295937">
    <property type="component" value="Unassembled WGS sequence"/>
</dbReference>
<reference evidence="8 9" key="1">
    <citation type="journal article" date="2018" name="Genome Biol. Evol.">
        <title>Cladogenesis and Genomic Streamlining in Extracellular Endosymbionts of Tropical Stink Bugs.</title>
        <authorList>
            <person name="Otero-Bravo A."/>
            <person name="Goffredi S."/>
            <person name="Sabree Z.L."/>
        </authorList>
    </citation>
    <scope>NUCLEOTIDE SEQUENCE [LARGE SCALE GENOMIC DNA]</scope>
    <source>
        <strain evidence="8 9">SoEO</strain>
    </source>
</reference>
<keyword evidence="3 6" id="KW-0378">Hydrolase</keyword>
<comment type="similarity">
    <text evidence="6">Belongs to the metallo-dependent hydrolases superfamily. DHOase family. Class II DHOase subfamily.</text>
</comment>
<comment type="caution">
    <text evidence="6">Lacks conserved residue(s) required for the propagation of feature annotation.</text>
</comment>
<comment type="cofactor">
    <cofactor evidence="6">
        <name>Zn(2+)</name>
        <dbReference type="ChEBI" id="CHEBI:29105"/>
    </cofactor>
    <text evidence="6">Binds 2 Zn(2+) ions per subunit.</text>
</comment>
<feature type="binding site" evidence="6">
    <location>
        <position position="255"/>
    </location>
    <ligand>
        <name>substrate</name>
    </ligand>
</feature>
<feature type="binding site" description="via carbamate group" evidence="6">
    <location>
        <position position="103"/>
    </location>
    <ligand>
        <name>Zn(2+)</name>
        <dbReference type="ChEBI" id="CHEBI:29105"/>
        <label>1</label>
    </ligand>
</feature>
<evidence type="ECO:0000256" key="5">
    <source>
        <dbReference type="ARBA" id="ARBA00022975"/>
    </source>
</evidence>
<dbReference type="GO" id="GO:0044205">
    <property type="term" value="P:'de novo' UMP biosynthetic process"/>
    <property type="evidence" value="ECO:0007669"/>
    <property type="project" value="UniProtKB-UniRule"/>
</dbReference>
<sequence length="348" mass="39946">MIIGLNKITIRRPDDWHLHVRNDYLLKLVLPYTSSIFGRAMIMPNLLPPITNIKSAINYRNKILSLLPKNHKFIPLMTCYLTESSNPNEIELGFNTGVFAAVKLYPQSSTTNSSYGIKNITSVNKVLERLQKIGMPLLIHCEITDINVDIFDREAYFIEKIMQPLRKRFPELKIVMEHISTKEAVEYVNSSDNKIAATITPHHLMLNRNDLLTNYINPHFYCFPIIKSKLHQQALREAVSKGNPNFFLGTDSAPHFRCTKENKCGHAGIFNAPTALLAYATVFEELNAIKYFESFCSENGARFYDLSLNKEKITLIRKRCEIKKTINLFPYDLVPFLAGKTLNWSIKD</sequence>
<dbReference type="UniPathway" id="UPA00070">
    <property type="reaction ID" value="UER00117"/>
</dbReference>
<dbReference type="InterPro" id="IPR032466">
    <property type="entry name" value="Metal_Hydrolase"/>
</dbReference>
<keyword evidence="4 6" id="KW-0862">Zinc</keyword>
<evidence type="ECO:0000256" key="2">
    <source>
        <dbReference type="ARBA" id="ARBA00022723"/>
    </source>
</evidence>
<feature type="active site" evidence="6">
    <location>
        <position position="251"/>
    </location>
</feature>
<dbReference type="SUPFAM" id="SSF51556">
    <property type="entry name" value="Metallo-dependent hydrolases"/>
    <property type="match status" value="1"/>
</dbReference>
<dbReference type="InterPro" id="IPR004721">
    <property type="entry name" value="DHOdimr"/>
</dbReference>
<feature type="modified residue" description="N6-carboxylysine" evidence="6">
    <location>
        <position position="103"/>
    </location>
</feature>
<dbReference type="AlphaFoldDB" id="A0A2P5T2G2"/>
<organism evidence="8 9">
    <name type="scientific">Candidatus Pantoea edessiphila</name>
    <dbReference type="NCBI Taxonomy" id="2044610"/>
    <lineage>
        <taxon>Bacteria</taxon>
        <taxon>Pseudomonadati</taxon>
        <taxon>Pseudomonadota</taxon>
        <taxon>Gammaproteobacteria</taxon>
        <taxon>Enterobacterales</taxon>
        <taxon>Erwiniaceae</taxon>
        <taxon>Pantoea</taxon>
    </lineage>
</organism>
<keyword evidence="2 6" id="KW-0479">Metal-binding</keyword>
<dbReference type="GO" id="GO:0004151">
    <property type="term" value="F:dihydroorotase activity"/>
    <property type="evidence" value="ECO:0007669"/>
    <property type="project" value="UniProtKB-UniRule"/>
</dbReference>